<name>A0A3R5WR81_9FIRM</name>
<dbReference type="AlphaFoldDB" id="A0A3R5WR81"/>
<proteinExistence type="predicted"/>
<organism evidence="4 5">
    <name type="scientific">Roseburia inulinivorans</name>
    <dbReference type="NCBI Taxonomy" id="360807"/>
    <lineage>
        <taxon>Bacteria</taxon>
        <taxon>Bacillati</taxon>
        <taxon>Bacillota</taxon>
        <taxon>Clostridia</taxon>
        <taxon>Lachnospirales</taxon>
        <taxon>Lachnospiraceae</taxon>
        <taxon>Roseburia</taxon>
    </lineage>
</organism>
<feature type="compositionally biased region" description="Basic and acidic residues" evidence="1">
    <location>
        <begin position="614"/>
        <end position="624"/>
    </location>
</feature>
<feature type="transmembrane region" description="Helical" evidence="2">
    <location>
        <begin position="629"/>
        <end position="649"/>
    </location>
</feature>
<evidence type="ECO:0000256" key="3">
    <source>
        <dbReference type="SAM" id="SignalP"/>
    </source>
</evidence>
<evidence type="ECO:0000256" key="1">
    <source>
        <dbReference type="SAM" id="MobiDB-lite"/>
    </source>
</evidence>
<feature type="compositionally biased region" description="Low complexity" evidence="1">
    <location>
        <begin position="592"/>
        <end position="609"/>
    </location>
</feature>
<feature type="signal peptide" evidence="3">
    <location>
        <begin position="1"/>
        <end position="27"/>
    </location>
</feature>
<keyword evidence="2" id="KW-0812">Transmembrane</keyword>
<feature type="region of interest" description="Disordered" evidence="1">
    <location>
        <begin position="579"/>
        <end position="624"/>
    </location>
</feature>
<feature type="chain" id="PRO_5043187470" evidence="3">
    <location>
        <begin position="28"/>
        <end position="656"/>
    </location>
</feature>
<dbReference type="EMBL" id="QRTF01000027">
    <property type="protein sequence ID" value="RGQ47216.1"/>
    <property type="molecule type" value="Genomic_DNA"/>
</dbReference>
<sequence length="656" mass="69020">MKEKIKYAGAMLICFIAVLFIRMPVMADDGVPETAWRDNAAADFAGGSGTEADPYQITDGAQLAKIAKDVENGTVYKDAYFRLENDIDLSAHRWNPIGVYKWYEGGATENKTFAGFLDGNGKTIKGLIVDERTDKNSAGLFGNIRDNAGAATNVGVKDLNIVDARIYAMDEGMEQSSSAILAGFVMANSGHTIRFDDISVSGTIINTRVGKAMISGGLIGQACRVTANNCRADVTIEGGDNIGGFVGMDASSTYTNCKVTGKVTGLWAIGGFVGYAGEADSATMSTFDNCIAKVDVVANEWRAGGFAGYMEKGKSSSCAALGDVTSSVNGFNPKVGGFAGEIGEENVTGGAILEKCYAAGKVTAASPDYKAGGFVGTHTEGTYTDCSFDSEKNPGLAAYGEGDEATVPVVAGTTIEVSGNLCKNIYGGHTLSKVDAKEATQTTDGNIEYWICTKCGSYFSDAGGTTAIKAADVVIPKKAAETPEGEIKTPYAITEGTGSSYALQSGNSLTVRGNGDFSKFTGIKVDGVQIGAENYEAKSGSTIVTLKSSYLDTLTAGTHSLEILWTDGSASTAFAIQQSESQKPDDDVKELNTNQNPANQNPQSVPQNNTEQTDSMKNESPKTGEDDNLLVLAAWLFLLGSGFAGVTYYRKRKHLY</sequence>
<dbReference type="InterPro" id="IPR013783">
    <property type="entry name" value="Ig-like_fold"/>
</dbReference>
<dbReference type="Gene3D" id="2.160.20.110">
    <property type="match status" value="1"/>
</dbReference>
<comment type="caution">
    <text evidence="4">The sequence shown here is derived from an EMBL/GenBank/DDBJ whole genome shotgun (WGS) entry which is preliminary data.</text>
</comment>
<keyword evidence="2" id="KW-1133">Transmembrane helix</keyword>
<evidence type="ECO:0000313" key="5">
    <source>
        <dbReference type="Proteomes" id="UP000283738"/>
    </source>
</evidence>
<protein>
    <submittedName>
        <fullName evidence="4">LPXTG cell wall anchor domain-containing protein</fullName>
    </submittedName>
</protein>
<evidence type="ECO:0000256" key="2">
    <source>
        <dbReference type="SAM" id="Phobius"/>
    </source>
</evidence>
<keyword evidence="3" id="KW-0732">Signal</keyword>
<dbReference type="NCBIfam" id="TIGR01167">
    <property type="entry name" value="LPXTG_anchor"/>
    <property type="match status" value="1"/>
</dbReference>
<dbReference type="RefSeq" id="WP_118110983.1">
    <property type="nucleotide sequence ID" value="NZ_QRTF01000027.1"/>
</dbReference>
<dbReference type="Proteomes" id="UP000283738">
    <property type="component" value="Unassembled WGS sequence"/>
</dbReference>
<reference evidence="4 5" key="1">
    <citation type="submission" date="2018-08" db="EMBL/GenBank/DDBJ databases">
        <title>A genome reference for cultivated species of the human gut microbiota.</title>
        <authorList>
            <person name="Zou Y."/>
            <person name="Xue W."/>
            <person name="Luo G."/>
        </authorList>
    </citation>
    <scope>NUCLEOTIDE SEQUENCE [LARGE SCALE GENOMIC DNA]</scope>
    <source>
        <strain evidence="4 5">AF28-15</strain>
    </source>
</reference>
<keyword evidence="2" id="KW-0472">Membrane</keyword>
<gene>
    <name evidence="4" type="ORF">DWY96_11680</name>
</gene>
<evidence type="ECO:0000313" key="4">
    <source>
        <dbReference type="EMBL" id="RGQ47216.1"/>
    </source>
</evidence>
<accession>A0A3R5WR81</accession>
<dbReference type="Gene3D" id="2.60.40.10">
    <property type="entry name" value="Immunoglobulins"/>
    <property type="match status" value="1"/>
</dbReference>